<dbReference type="EMBL" id="VSRR010009157">
    <property type="protein sequence ID" value="MPC49880.1"/>
    <property type="molecule type" value="Genomic_DNA"/>
</dbReference>
<reference evidence="2 3" key="1">
    <citation type="submission" date="2019-05" db="EMBL/GenBank/DDBJ databases">
        <title>Another draft genome of Portunus trituberculatus and its Hox gene families provides insights of decapod evolution.</title>
        <authorList>
            <person name="Jeong J.-H."/>
            <person name="Song I."/>
            <person name="Kim S."/>
            <person name="Choi T."/>
            <person name="Kim D."/>
            <person name="Ryu S."/>
            <person name="Kim W."/>
        </authorList>
    </citation>
    <scope>NUCLEOTIDE SEQUENCE [LARGE SCALE GENOMIC DNA]</scope>
    <source>
        <tissue evidence="2">Muscle</tissue>
    </source>
</reference>
<dbReference type="Proteomes" id="UP000324222">
    <property type="component" value="Unassembled WGS sequence"/>
</dbReference>
<accession>A0A5B7FQ53</accession>
<proteinExistence type="predicted"/>
<organism evidence="2 3">
    <name type="scientific">Portunus trituberculatus</name>
    <name type="common">Swimming crab</name>
    <name type="synonym">Neptunus trituberculatus</name>
    <dbReference type="NCBI Taxonomy" id="210409"/>
    <lineage>
        <taxon>Eukaryota</taxon>
        <taxon>Metazoa</taxon>
        <taxon>Ecdysozoa</taxon>
        <taxon>Arthropoda</taxon>
        <taxon>Crustacea</taxon>
        <taxon>Multicrustacea</taxon>
        <taxon>Malacostraca</taxon>
        <taxon>Eumalacostraca</taxon>
        <taxon>Eucarida</taxon>
        <taxon>Decapoda</taxon>
        <taxon>Pleocyemata</taxon>
        <taxon>Brachyura</taxon>
        <taxon>Eubrachyura</taxon>
        <taxon>Portunoidea</taxon>
        <taxon>Portunidae</taxon>
        <taxon>Portuninae</taxon>
        <taxon>Portunus</taxon>
    </lineage>
</organism>
<dbReference type="AlphaFoldDB" id="A0A5B7FQ53"/>
<evidence type="ECO:0000313" key="3">
    <source>
        <dbReference type="Proteomes" id="UP000324222"/>
    </source>
</evidence>
<keyword evidence="3" id="KW-1185">Reference proteome</keyword>
<gene>
    <name evidence="2" type="ORF">E2C01_043695</name>
</gene>
<evidence type="ECO:0000313" key="2">
    <source>
        <dbReference type="EMBL" id="MPC49880.1"/>
    </source>
</evidence>
<protein>
    <submittedName>
        <fullName evidence="2">Uncharacterized protein</fullName>
    </submittedName>
</protein>
<comment type="caution">
    <text evidence="2">The sequence shown here is derived from an EMBL/GenBank/DDBJ whole genome shotgun (WGS) entry which is preliminary data.</text>
</comment>
<feature type="compositionally biased region" description="Acidic residues" evidence="1">
    <location>
        <begin position="51"/>
        <end position="74"/>
    </location>
</feature>
<evidence type="ECO:0000256" key="1">
    <source>
        <dbReference type="SAM" id="MobiDB-lite"/>
    </source>
</evidence>
<name>A0A5B7FQ53_PORTR</name>
<sequence>MQGKGLCRAGVSGDHSCNVLFSFPRGQADNVRPDELPQRSAVIISMNGYEKEEEEEEEEEEEDQEDEDENEDYD</sequence>
<feature type="region of interest" description="Disordered" evidence="1">
    <location>
        <begin position="46"/>
        <end position="74"/>
    </location>
</feature>